<evidence type="ECO:0000313" key="1">
    <source>
        <dbReference type="EMBL" id="SBT03949.1"/>
    </source>
</evidence>
<proteinExistence type="predicted"/>
<evidence type="ECO:0000313" key="2">
    <source>
        <dbReference type="Proteomes" id="UP000199169"/>
    </source>
</evidence>
<dbReference type="InterPro" id="IPR036388">
    <property type="entry name" value="WH-like_DNA-bd_sf"/>
</dbReference>
<sequence length="127" mass="14343">MMKRVLRWWSGACQRRHHPPSTPSKLRASAQAAFKAESYQGERLNFESAGAFFSHLTERRWALVHALQGAGEVPVRELARRVGRDVKRVHEDAGVLVGLGLIERTERGGLRCPFNDIHVDMHLHQAA</sequence>
<dbReference type="InterPro" id="IPR036390">
    <property type="entry name" value="WH_DNA-bd_sf"/>
</dbReference>
<dbReference type="SUPFAM" id="SSF46785">
    <property type="entry name" value="Winged helix' DNA-binding domain"/>
    <property type="match status" value="1"/>
</dbReference>
<gene>
    <name evidence="1" type="ORF">ACCAA_1220002</name>
</gene>
<accession>A0A1A8XFJ0</accession>
<name>A0A1A8XFJ0_9PROT</name>
<dbReference type="Pfam" id="PF25212">
    <property type="entry name" value="HVO_A0114"/>
    <property type="match status" value="1"/>
</dbReference>
<dbReference type="Proteomes" id="UP000199169">
    <property type="component" value="Unassembled WGS sequence"/>
</dbReference>
<dbReference type="EMBL" id="FLQX01000027">
    <property type="protein sequence ID" value="SBT03949.1"/>
    <property type="molecule type" value="Genomic_DNA"/>
</dbReference>
<reference evidence="1 2" key="1">
    <citation type="submission" date="2016-06" db="EMBL/GenBank/DDBJ databases">
        <authorList>
            <person name="Kjaerup R.B."/>
            <person name="Dalgaard T.S."/>
            <person name="Juul-Madsen H.R."/>
        </authorList>
    </citation>
    <scope>NUCLEOTIDE SEQUENCE [LARGE SCALE GENOMIC DNA]</scope>
    <source>
        <strain evidence="1">3</strain>
    </source>
</reference>
<organism evidence="1 2">
    <name type="scientific">Candidatus Accumulibacter aalborgensis</name>
    <dbReference type="NCBI Taxonomy" id="1860102"/>
    <lineage>
        <taxon>Bacteria</taxon>
        <taxon>Pseudomonadati</taxon>
        <taxon>Pseudomonadota</taxon>
        <taxon>Betaproteobacteria</taxon>
        <taxon>Candidatus Accumulibacter</taxon>
    </lineage>
</organism>
<dbReference type="Gene3D" id="1.10.10.10">
    <property type="entry name" value="Winged helix-like DNA-binding domain superfamily/Winged helix DNA-binding domain"/>
    <property type="match status" value="1"/>
</dbReference>
<dbReference type="STRING" id="1860102.ACCAA_1220002"/>
<keyword evidence="2" id="KW-1185">Reference proteome</keyword>
<dbReference type="AlphaFoldDB" id="A0A1A8XFJ0"/>
<protein>
    <submittedName>
        <fullName evidence="1">Uncharacterized protein</fullName>
    </submittedName>
</protein>